<dbReference type="InterPro" id="IPR056173">
    <property type="entry name" value="Sec20_C"/>
</dbReference>
<dbReference type="Proteomes" id="UP001180020">
    <property type="component" value="Unassembled WGS sequence"/>
</dbReference>
<dbReference type="Gene3D" id="1.20.910.10">
    <property type="entry name" value="Heme oxygenase-like"/>
    <property type="match status" value="1"/>
</dbReference>
<organism evidence="9 10">
    <name type="scientific">Acorus calamus</name>
    <name type="common">Sweet flag</name>
    <dbReference type="NCBI Taxonomy" id="4465"/>
    <lineage>
        <taxon>Eukaryota</taxon>
        <taxon>Viridiplantae</taxon>
        <taxon>Streptophyta</taxon>
        <taxon>Embryophyta</taxon>
        <taxon>Tracheophyta</taxon>
        <taxon>Spermatophyta</taxon>
        <taxon>Magnoliopsida</taxon>
        <taxon>Liliopsida</taxon>
        <taxon>Acoraceae</taxon>
        <taxon>Acorus</taxon>
    </lineage>
</organism>
<evidence type="ECO:0000259" key="7">
    <source>
        <dbReference type="Pfam" id="PF03070"/>
    </source>
</evidence>
<feature type="transmembrane region" description="Helical" evidence="6">
    <location>
        <begin position="828"/>
        <end position="846"/>
    </location>
</feature>
<dbReference type="GO" id="GO:0016020">
    <property type="term" value="C:membrane"/>
    <property type="evidence" value="ECO:0007669"/>
    <property type="project" value="UniProtKB-SubCell"/>
</dbReference>
<dbReference type="InterPro" id="IPR050967">
    <property type="entry name" value="Thiamine_Salvage_TenA"/>
</dbReference>
<dbReference type="SUPFAM" id="SSF48613">
    <property type="entry name" value="Heme oxygenase-like"/>
    <property type="match status" value="1"/>
</dbReference>
<evidence type="ECO:0000256" key="6">
    <source>
        <dbReference type="SAM" id="Phobius"/>
    </source>
</evidence>
<dbReference type="Gene3D" id="3.40.50.1000">
    <property type="entry name" value="HAD superfamily/HAD-like"/>
    <property type="match status" value="1"/>
</dbReference>
<sequence length="910" mass="100758">MAVVATEEEGAARRLWIRSRKEATFAAYTPFVVCLASGVLELDVFRHYVAQDVHFLRAFAQAYEMAGDCADDDDDKAALSMLRKAILDELKMHDSVVDEWGVDLSKETTPNSATVKYTEFLLATAAGKVGGGKGPVMIVTPFEKTKIAAYTVGAMTPCMRLYAFLGKEIMDALQTVESSHPFKKWIDTYSSKSFEASVLQTEDLLDKLSVTLTGEELKLIERLYRQAMNLEIDFFLAQPITQPTVLPLKKLHDPTKSRFVIFSDFDLTCTIIDSSAILAEIAILTAPKSDQIGPQDAIPQRSSAALRDSWNALSSQYTEEYEECIESILPSEKATKFDYDGLRKALFQLSHFEKRANSRVIESEVLKGLSIEDIKRAGELLNLQDGCADFFRKLSAFSSGMLNSWGDLIDVQSKMTSKLEQMLCGLSALNIHSNEFKYEESISTGEIVSVMESPIDKATAFKDILESSSGDDCKKLSVYIGDSVGDLLCLLEADVGIVVGSSSSLRRVGEQFGVTFVPLLSGLVKKQKELVESDKSPIWSGLSDALWILENRVIVPSSPRLFAISTASTSPANFTVRPDCPSLSVLDLSYNRLSREIRGKETERERVGEDRSDAMDEVVLAVQKVKDEWNQTFPQTQGHIKAIEACGKSGRGSEEANSLPRLNGAAQDGLALLRSLQFRLDVLAQQLPTEEEIKLAQSTLNAWKEQYQSLHLGLRSANLQAKVNIRKAAQEERELLLGGGEESTVRRRNLQTKTGMTSAAESITESLRRTRQLMVQEVDRSTNTLATFEESTSVLRKAESEYKGHRSLLMRTRRLLTTMRRQDVLDRIILVVGFIIFSLAVLYVVSKRVGLLKLQRKLTAAIKSGSIGREELGLGSVRAGGAGVHPNPVVVDENAVPEIAIQMQQMHDEL</sequence>
<dbReference type="FunFam" id="1.20.910.10:FF:000006">
    <property type="entry name" value="Bifunctional TH2 protein, mitochondrial"/>
    <property type="match status" value="1"/>
</dbReference>
<dbReference type="SUPFAM" id="SSF56784">
    <property type="entry name" value="HAD-like"/>
    <property type="match status" value="1"/>
</dbReference>
<evidence type="ECO:0000313" key="10">
    <source>
        <dbReference type="Proteomes" id="UP001180020"/>
    </source>
</evidence>
<dbReference type="AlphaFoldDB" id="A0AAV9CR53"/>
<evidence type="ECO:0000313" key="9">
    <source>
        <dbReference type="EMBL" id="KAK1290924.1"/>
    </source>
</evidence>
<dbReference type="PANTHER" id="PTHR43198:SF2">
    <property type="entry name" value="SI:CH1073-67J19.1-RELATED"/>
    <property type="match status" value="1"/>
</dbReference>
<reference evidence="9" key="2">
    <citation type="submission" date="2023-06" db="EMBL/GenBank/DDBJ databases">
        <authorList>
            <person name="Ma L."/>
            <person name="Liu K.-W."/>
            <person name="Li Z."/>
            <person name="Hsiao Y.-Y."/>
            <person name="Qi Y."/>
            <person name="Fu T."/>
            <person name="Tang G."/>
            <person name="Zhang D."/>
            <person name="Sun W.-H."/>
            <person name="Liu D.-K."/>
            <person name="Li Y."/>
            <person name="Chen G.-Z."/>
            <person name="Liu X.-D."/>
            <person name="Liao X.-Y."/>
            <person name="Jiang Y.-T."/>
            <person name="Yu X."/>
            <person name="Hao Y."/>
            <person name="Huang J."/>
            <person name="Zhao X.-W."/>
            <person name="Ke S."/>
            <person name="Chen Y.-Y."/>
            <person name="Wu W.-L."/>
            <person name="Hsu J.-L."/>
            <person name="Lin Y.-F."/>
            <person name="Huang M.-D."/>
            <person name="Li C.-Y."/>
            <person name="Huang L."/>
            <person name="Wang Z.-W."/>
            <person name="Zhao X."/>
            <person name="Zhong W.-Y."/>
            <person name="Peng D.-H."/>
            <person name="Ahmad S."/>
            <person name="Lan S."/>
            <person name="Zhang J.-S."/>
            <person name="Tsai W.-C."/>
            <person name="Van De Peer Y."/>
            <person name="Liu Z.-J."/>
        </authorList>
    </citation>
    <scope>NUCLEOTIDE SEQUENCE</scope>
    <source>
        <strain evidence="9">CP</strain>
        <tissue evidence="9">Leaves</tissue>
    </source>
</reference>
<evidence type="ECO:0000256" key="2">
    <source>
        <dbReference type="ARBA" id="ARBA00022448"/>
    </source>
</evidence>
<dbReference type="Pfam" id="PF03070">
    <property type="entry name" value="TENA_THI-4"/>
    <property type="match status" value="2"/>
</dbReference>
<comment type="caution">
    <text evidence="9">The sequence shown here is derived from an EMBL/GenBank/DDBJ whole genome shotgun (WGS) entry which is preliminary data.</text>
</comment>
<keyword evidence="5 6" id="KW-0472">Membrane</keyword>
<dbReference type="Pfam" id="PF03908">
    <property type="entry name" value="Sec20"/>
    <property type="match status" value="1"/>
</dbReference>
<reference evidence="9" key="1">
    <citation type="journal article" date="2023" name="Nat. Commun.">
        <title>Diploid and tetraploid genomes of Acorus and the evolution of monocots.</title>
        <authorList>
            <person name="Ma L."/>
            <person name="Liu K.W."/>
            <person name="Li Z."/>
            <person name="Hsiao Y.Y."/>
            <person name="Qi Y."/>
            <person name="Fu T."/>
            <person name="Tang G.D."/>
            <person name="Zhang D."/>
            <person name="Sun W.H."/>
            <person name="Liu D.K."/>
            <person name="Li Y."/>
            <person name="Chen G.Z."/>
            <person name="Liu X.D."/>
            <person name="Liao X.Y."/>
            <person name="Jiang Y.T."/>
            <person name="Yu X."/>
            <person name="Hao Y."/>
            <person name="Huang J."/>
            <person name="Zhao X.W."/>
            <person name="Ke S."/>
            <person name="Chen Y.Y."/>
            <person name="Wu W.L."/>
            <person name="Hsu J.L."/>
            <person name="Lin Y.F."/>
            <person name="Huang M.D."/>
            <person name="Li C.Y."/>
            <person name="Huang L."/>
            <person name="Wang Z.W."/>
            <person name="Zhao X."/>
            <person name="Zhong W.Y."/>
            <person name="Peng D.H."/>
            <person name="Ahmad S."/>
            <person name="Lan S."/>
            <person name="Zhang J.S."/>
            <person name="Tsai W.C."/>
            <person name="Van de Peer Y."/>
            <person name="Liu Z.J."/>
        </authorList>
    </citation>
    <scope>NUCLEOTIDE SEQUENCE</scope>
    <source>
        <strain evidence="9">CP</strain>
    </source>
</reference>
<evidence type="ECO:0000259" key="8">
    <source>
        <dbReference type="Pfam" id="PF03908"/>
    </source>
</evidence>
<dbReference type="CDD" id="cd19368">
    <property type="entry name" value="TenA_C_AtTH2-like"/>
    <property type="match status" value="1"/>
</dbReference>
<dbReference type="PANTHER" id="PTHR43198">
    <property type="entry name" value="BIFUNCTIONAL TH2 PROTEIN"/>
    <property type="match status" value="1"/>
</dbReference>
<feature type="domain" description="Thiaminase-2/PQQC" evidence="7">
    <location>
        <begin position="30"/>
        <end position="126"/>
    </location>
</feature>
<name>A0AAV9CR53_ACOCL</name>
<dbReference type="InterPro" id="IPR023214">
    <property type="entry name" value="HAD_sf"/>
</dbReference>
<evidence type="ECO:0000256" key="3">
    <source>
        <dbReference type="ARBA" id="ARBA00022692"/>
    </source>
</evidence>
<keyword evidence="2" id="KW-0813">Transport</keyword>
<comment type="subcellular location">
    <subcellularLocation>
        <location evidence="1">Membrane</location>
        <topology evidence="1">Single-pass type IV membrane protein</topology>
    </subcellularLocation>
</comment>
<proteinExistence type="predicted"/>
<dbReference type="InterPro" id="IPR036412">
    <property type="entry name" value="HAD-like_sf"/>
</dbReference>
<dbReference type="GO" id="GO:0006772">
    <property type="term" value="P:thiamine metabolic process"/>
    <property type="evidence" value="ECO:0007669"/>
    <property type="project" value="UniProtKB-ARBA"/>
</dbReference>
<keyword evidence="10" id="KW-1185">Reference proteome</keyword>
<feature type="domain" description="Thiaminase-2/PQQC" evidence="7">
    <location>
        <begin position="149"/>
        <end position="235"/>
    </location>
</feature>
<gene>
    <name evidence="9" type="ORF">QJS10_CPB18g01867</name>
</gene>
<feature type="domain" description="Sec20 C-terminal" evidence="8">
    <location>
        <begin position="758"/>
        <end position="849"/>
    </location>
</feature>
<dbReference type="EMBL" id="JAUJYO010000018">
    <property type="protein sequence ID" value="KAK1290924.1"/>
    <property type="molecule type" value="Genomic_DNA"/>
</dbReference>
<keyword evidence="4 6" id="KW-1133">Transmembrane helix</keyword>
<keyword evidence="3 6" id="KW-0812">Transmembrane</keyword>
<evidence type="ECO:0000256" key="4">
    <source>
        <dbReference type="ARBA" id="ARBA00022989"/>
    </source>
</evidence>
<dbReference type="InterPro" id="IPR004305">
    <property type="entry name" value="Thiaminase-2/PQQC"/>
</dbReference>
<dbReference type="GO" id="GO:0005829">
    <property type="term" value="C:cytosol"/>
    <property type="evidence" value="ECO:0007669"/>
    <property type="project" value="TreeGrafter"/>
</dbReference>
<accession>A0AAV9CR53</accession>
<evidence type="ECO:0000256" key="5">
    <source>
        <dbReference type="ARBA" id="ARBA00023136"/>
    </source>
</evidence>
<evidence type="ECO:0000256" key="1">
    <source>
        <dbReference type="ARBA" id="ARBA00004211"/>
    </source>
</evidence>
<dbReference type="InterPro" id="IPR016084">
    <property type="entry name" value="Haem_Oase-like_multi-hlx"/>
</dbReference>
<protein>
    <submittedName>
        <fullName evidence="9">Uncharacterized protein</fullName>
    </submittedName>
</protein>